<evidence type="ECO:0000259" key="2">
    <source>
        <dbReference type="Pfam" id="PF17919"/>
    </source>
</evidence>
<dbReference type="Proteomes" id="UP001151760">
    <property type="component" value="Unassembled WGS sequence"/>
</dbReference>
<organism evidence="3 4">
    <name type="scientific">Tanacetum coccineum</name>
    <dbReference type="NCBI Taxonomy" id="301880"/>
    <lineage>
        <taxon>Eukaryota</taxon>
        <taxon>Viridiplantae</taxon>
        <taxon>Streptophyta</taxon>
        <taxon>Embryophyta</taxon>
        <taxon>Tracheophyta</taxon>
        <taxon>Spermatophyta</taxon>
        <taxon>Magnoliopsida</taxon>
        <taxon>eudicotyledons</taxon>
        <taxon>Gunneridae</taxon>
        <taxon>Pentapetalae</taxon>
        <taxon>asterids</taxon>
        <taxon>campanulids</taxon>
        <taxon>Asterales</taxon>
        <taxon>Asteraceae</taxon>
        <taxon>Asteroideae</taxon>
        <taxon>Anthemideae</taxon>
        <taxon>Anthemidinae</taxon>
        <taxon>Tanacetum</taxon>
    </lineage>
</organism>
<dbReference type="InterPro" id="IPR041577">
    <property type="entry name" value="RT_RNaseH_2"/>
</dbReference>
<dbReference type="Gene3D" id="3.30.70.270">
    <property type="match status" value="2"/>
</dbReference>
<keyword evidence="4" id="KW-1185">Reference proteome</keyword>
<dbReference type="InterPro" id="IPR043128">
    <property type="entry name" value="Rev_trsase/Diguanyl_cyclase"/>
</dbReference>
<feature type="domain" description="Reverse transcriptase/retrotransposon-derived protein RNase H-like" evidence="2">
    <location>
        <begin position="80"/>
        <end position="160"/>
    </location>
</feature>
<feature type="domain" description="Reverse transcriptase" evidence="1">
    <location>
        <begin position="1"/>
        <end position="54"/>
    </location>
</feature>
<comment type="caution">
    <text evidence="3">The sequence shown here is derived from an EMBL/GenBank/DDBJ whole genome shotgun (WGS) entry which is preliminary data.</text>
</comment>
<proteinExistence type="predicted"/>
<dbReference type="InterPro" id="IPR043502">
    <property type="entry name" value="DNA/RNA_pol_sf"/>
</dbReference>
<keyword evidence="3" id="KW-0808">Transferase</keyword>
<name>A0ABQ5AVR0_9ASTR</name>
<dbReference type="EMBL" id="BQNB010012693">
    <property type="protein sequence ID" value="GJT06740.1"/>
    <property type="molecule type" value="Genomic_DNA"/>
</dbReference>
<keyword evidence="3" id="KW-0548">Nucleotidyltransferase</keyword>
<evidence type="ECO:0000313" key="3">
    <source>
        <dbReference type="EMBL" id="GJT06740.1"/>
    </source>
</evidence>
<reference evidence="3" key="2">
    <citation type="submission" date="2022-01" db="EMBL/GenBank/DDBJ databases">
        <authorList>
            <person name="Yamashiro T."/>
            <person name="Shiraishi A."/>
            <person name="Satake H."/>
            <person name="Nakayama K."/>
        </authorList>
    </citation>
    <scope>NUCLEOTIDE SEQUENCE</scope>
</reference>
<dbReference type="SUPFAM" id="SSF56672">
    <property type="entry name" value="DNA/RNA polymerases"/>
    <property type="match status" value="1"/>
</dbReference>
<dbReference type="Pfam" id="PF17919">
    <property type="entry name" value="RT_RNaseH_2"/>
    <property type="match status" value="1"/>
</dbReference>
<accession>A0ABQ5AVR0</accession>
<evidence type="ECO:0000259" key="1">
    <source>
        <dbReference type="Pfam" id="PF00078"/>
    </source>
</evidence>
<dbReference type="InterPro" id="IPR053134">
    <property type="entry name" value="RNA-dir_DNA_polymerase"/>
</dbReference>
<dbReference type="GO" id="GO:0003964">
    <property type="term" value="F:RNA-directed DNA polymerase activity"/>
    <property type="evidence" value="ECO:0007669"/>
    <property type="project" value="UniProtKB-KW"/>
</dbReference>
<reference evidence="3" key="1">
    <citation type="journal article" date="2022" name="Int. J. Mol. Sci.">
        <title>Draft Genome of Tanacetum Coccineum: Genomic Comparison of Closely Related Tanacetum-Family Plants.</title>
        <authorList>
            <person name="Yamashiro T."/>
            <person name="Shiraishi A."/>
            <person name="Nakayama K."/>
            <person name="Satake H."/>
        </authorList>
    </citation>
    <scope>NUCLEOTIDE SEQUENCE</scope>
</reference>
<dbReference type="PANTHER" id="PTHR24559:SF427">
    <property type="entry name" value="RNA-DIRECTED DNA POLYMERASE"/>
    <property type="match status" value="1"/>
</dbReference>
<evidence type="ECO:0000313" key="4">
    <source>
        <dbReference type="Proteomes" id="UP001151760"/>
    </source>
</evidence>
<gene>
    <name evidence="3" type="ORF">Tco_0841202</name>
</gene>
<dbReference type="InterPro" id="IPR000477">
    <property type="entry name" value="RT_dom"/>
</dbReference>
<protein>
    <submittedName>
        <fullName evidence="3">Reverse transcriptase domain-containing protein</fullName>
    </submittedName>
</protein>
<sequence>MPFDLTNAPAVFIDLMNRVCKPYLDKLVIVFIDDILIYLKSKEKHEVHLKLILELRFIANFSNIAKPPTLLTQNDKKFEWGDKQENAFQKIKDMLCDASILALPEGPNDFVVYCDALNQGFVCVLMQKNNVIAYAYRQLKIYEKNYTTHDLVLDAVVARILEAQSEASKDINTPAELLPGLEKQFEKKDDGGLYFVERIWVPAYGNLRTLIRNEDHATKYYVHPGAYKMYYDL</sequence>
<keyword evidence="3" id="KW-0695">RNA-directed DNA polymerase</keyword>
<dbReference type="PANTHER" id="PTHR24559">
    <property type="entry name" value="TRANSPOSON TY3-I GAG-POL POLYPROTEIN"/>
    <property type="match status" value="1"/>
</dbReference>
<dbReference type="Pfam" id="PF00078">
    <property type="entry name" value="RVT_1"/>
    <property type="match status" value="1"/>
</dbReference>